<keyword evidence="4" id="KW-1185">Reference proteome</keyword>
<accession>A0AAD3DSI6</accession>
<dbReference type="PANTHER" id="PTHR46732:SF5">
    <property type="entry name" value="ATP-DEPENDENT PROTEASE LA (LON) DOMAIN PROTEIN"/>
    <property type="match status" value="1"/>
</dbReference>
<dbReference type="Gene3D" id="2.30.130.40">
    <property type="entry name" value="LON domain-like"/>
    <property type="match status" value="1"/>
</dbReference>
<organism evidence="3 4">
    <name type="scientific">Astrephomene gubernaculifera</name>
    <dbReference type="NCBI Taxonomy" id="47775"/>
    <lineage>
        <taxon>Eukaryota</taxon>
        <taxon>Viridiplantae</taxon>
        <taxon>Chlorophyta</taxon>
        <taxon>core chlorophytes</taxon>
        <taxon>Chlorophyceae</taxon>
        <taxon>CS clade</taxon>
        <taxon>Chlamydomonadales</taxon>
        <taxon>Astrephomenaceae</taxon>
        <taxon>Astrephomene</taxon>
    </lineage>
</organism>
<dbReference type="EMBL" id="BMAR01000017">
    <property type="protein sequence ID" value="GFR47265.1"/>
    <property type="molecule type" value="Genomic_DNA"/>
</dbReference>
<dbReference type="InterPro" id="IPR046336">
    <property type="entry name" value="Lon_prtase_N_sf"/>
</dbReference>
<gene>
    <name evidence="3" type="ORF">Agub_g8952</name>
</gene>
<sequence>MSLSGVQMGLHSRPAYPATRSIGLVHRQVVGTTARRVSTRSSAIDASIFPVSLFPSHKVLLPTATGVLHVTEPHLIQMFSDLAAKTGTAITDYESDSNNSNNQDALYEDNSSTSSSNSSGNSSSSSGSSSTNSVMRFGHILSPAVAPPALMEDAVGGMPRVGVLSVVRRLRRSNDDASLVVEYEGLRRIRLVSVWQQQPYMVAAASYLADRVGGGEEQRLLDGLEWELYGLLQEVRRLSRQLRSPGEAPAELPECIPRYAPPAPAAPRSAPSLAQHLQAAGHPAGNAISMWQRHGSVYGNSKGADAAVQDPYSFMSERLGKHTRQELFSFAAAGMLELGPLESLALLNCTDRAARLQWVAAAVEPFLETQRARAAVARALGGGTGGAAGGGEEKK</sequence>
<dbReference type="AlphaFoldDB" id="A0AAD3DSI6"/>
<evidence type="ECO:0000313" key="4">
    <source>
        <dbReference type="Proteomes" id="UP001054857"/>
    </source>
</evidence>
<reference evidence="3 4" key="1">
    <citation type="journal article" date="2021" name="Sci. Rep.">
        <title>Genome sequencing of the multicellular alga Astrephomene provides insights into convergent evolution of germ-soma differentiation.</title>
        <authorList>
            <person name="Yamashita S."/>
            <person name="Yamamoto K."/>
            <person name="Matsuzaki R."/>
            <person name="Suzuki S."/>
            <person name="Yamaguchi H."/>
            <person name="Hirooka S."/>
            <person name="Minakuchi Y."/>
            <person name="Miyagishima S."/>
            <person name="Kawachi M."/>
            <person name="Toyoda A."/>
            <person name="Nozaki H."/>
        </authorList>
    </citation>
    <scope>NUCLEOTIDE SEQUENCE [LARGE SCALE GENOMIC DNA]</scope>
    <source>
        <strain evidence="3 4">NIES-4017</strain>
    </source>
</reference>
<dbReference type="InterPro" id="IPR015947">
    <property type="entry name" value="PUA-like_sf"/>
</dbReference>
<feature type="compositionally biased region" description="Low complexity" evidence="1">
    <location>
        <begin position="110"/>
        <end position="131"/>
    </location>
</feature>
<evidence type="ECO:0000256" key="1">
    <source>
        <dbReference type="SAM" id="MobiDB-lite"/>
    </source>
</evidence>
<dbReference type="InterPro" id="IPR003111">
    <property type="entry name" value="Lon_prtase_N"/>
</dbReference>
<evidence type="ECO:0000259" key="2">
    <source>
        <dbReference type="Pfam" id="PF02190"/>
    </source>
</evidence>
<dbReference type="Proteomes" id="UP001054857">
    <property type="component" value="Unassembled WGS sequence"/>
</dbReference>
<protein>
    <recommendedName>
        <fullName evidence="2">Lon N-terminal domain-containing protein</fullName>
    </recommendedName>
</protein>
<evidence type="ECO:0000313" key="3">
    <source>
        <dbReference type="EMBL" id="GFR47265.1"/>
    </source>
</evidence>
<feature type="region of interest" description="Disordered" evidence="1">
    <location>
        <begin position="93"/>
        <end position="131"/>
    </location>
</feature>
<dbReference type="PANTHER" id="PTHR46732">
    <property type="entry name" value="ATP-DEPENDENT PROTEASE LA (LON) DOMAIN PROTEIN"/>
    <property type="match status" value="1"/>
</dbReference>
<dbReference type="Pfam" id="PF02190">
    <property type="entry name" value="LON_substr_bdg"/>
    <property type="match status" value="1"/>
</dbReference>
<proteinExistence type="predicted"/>
<name>A0AAD3DSI6_9CHLO</name>
<feature type="domain" description="Lon N-terminal" evidence="2">
    <location>
        <begin position="53"/>
        <end position="242"/>
    </location>
</feature>
<dbReference type="SUPFAM" id="SSF88697">
    <property type="entry name" value="PUA domain-like"/>
    <property type="match status" value="1"/>
</dbReference>
<comment type="caution">
    <text evidence="3">The sequence shown here is derived from an EMBL/GenBank/DDBJ whole genome shotgun (WGS) entry which is preliminary data.</text>
</comment>